<dbReference type="InterPro" id="IPR011598">
    <property type="entry name" value="bHLH_dom"/>
</dbReference>
<evidence type="ECO:0000313" key="5">
    <source>
        <dbReference type="Proteomes" id="UP000694050"/>
    </source>
</evidence>
<evidence type="ECO:0000256" key="2">
    <source>
        <dbReference type="SAM" id="SignalP"/>
    </source>
</evidence>
<dbReference type="GO" id="GO:0046983">
    <property type="term" value="F:protein dimerization activity"/>
    <property type="evidence" value="ECO:0007669"/>
    <property type="project" value="InterPro"/>
</dbReference>
<dbReference type="PROSITE" id="PS50888">
    <property type="entry name" value="BHLH"/>
    <property type="match status" value="1"/>
</dbReference>
<evidence type="ECO:0000313" key="4">
    <source>
        <dbReference type="EMBL" id="KAG7410069.1"/>
    </source>
</evidence>
<comment type="caution">
    <text evidence="4">The sequence shown here is derived from an EMBL/GenBank/DDBJ whole genome shotgun (WGS) entry which is preliminary data.</text>
</comment>
<reference evidence="4" key="1">
    <citation type="submission" date="2021-04" db="EMBL/GenBank/DDBJ databases">
        <title>First draft genome resource for Brassicaceae pathogens Fusarium oxysporum f. sp. raphani and Fusarium oxysporum f. sp. rapae.</title>
        <authorList>
            <person name="Asai S."/>
        </authorList>
    </citation>
    <scope>NUCLEOTIDE SEQUENCE</scope>
    <source>
        <strain evidence="4">Tf1208</strain>
    </source>
</reference>
<feature type="compositionally biased region" description="Polar residues" evidence="1">
    <location>
        <begin position="106"/>
        <end position="115"/>
    </location>
</feature>
<feature type="compositionally biased region" description="Polar residues" evidence="1">
    <location>
        <begin position="473"/>
        <end position="487"/>
    </location>
</feature>
<evidence type="ECO:0000256" key="1">
    <source>
        <dbReference type="SAM" id="MobiDB-lite"/>
    </source>
</evidence>
<protein>
    <submittedName>
        <fullName evidence="4">Allergen Fus c 3</fullName>
    </submittedName>
</protein>
<feature type="compositionally biased region" description="Polar residues" evidence="1">
    <location>
        <begin position="504"/>
        <end position="515"/>
    </location>
</feature>
<dbReference type="AlphaFoldDB" id="A0A8J5NQY1"/>
<dbReference type="Proteomes" id="UP000694050">
    <property type="component" value="Unassembled WGS sequence"/>
</dbReference>
<name>A0A8J5NQY1_FUSOX</name>
<feature type="signal peptide" evidence="2">
    <location>
        <begin position="1"/>
        <end position="19"/>
    </location>
</feature>
<accession>A0A8J5NQY1</accession>
<dbReference type="EMBL" id="JAELUQ010000008">
    <property type="protein sequence ID" value="KAG7410069.1"/>
    <property type="molecule type" value="Genomic_DNA"/>
</dbReference>
<feature type="chain" id="PRO_5035255485" evidence="2">
    <location>
        <begin position="20"/>
        <end position="528"/>
    </location>
</feature>
<feature type="region of interest" description="Disordered" evidence="1">
    <location>
        <begin position="465"/>
        <end position="487"/>
    </location>
</feature>
<keyword evidence="2" id="KW-0732">Signal</keyword>
<evidence type="ECO:0000259" key="3">
    <source>
        <dbReference type="PROSITE" id="PS50888"/>
    </source>
</evidence>
<feature type="domain" description="BHLH" evidence="3">
    <location>
        <begin position="161"/>
        <end position="225"/>
    </location>
</feature>
<gene>
    <name evidence="4" type="ORF">Forpe1208_v011753</name>
</gene>
<organism evidence="4 5">
    <name type="scientific">Fusarium oxysporum f. sp. rapae</name>
    <dbReference type="NCBI Taxonomy" id="485398"/>
    <lineage>
        <taxon>Eukaryota</taxon>
        <taxon>Fungi</taxon>
        <taxon>Dikarya</taxon>
        <taxon>Ascomycota</taxon>
        <taxon>Pezizomycotina</taxon>
        <taxon>Sordariomycetes</taxon>
        <taxon>Hypocreomycetidae</taxon>
        <taxon>Hypocreales</taxon>
        <taxon>Nectriaceae</taxon>
        <taxon>Fusarium</taxon>
        <taxon>Fusarium oxysporum species complex</taxon>
    </lineage>
</organism>
<feature type="region of interest" description="Disordered" evidence="1">
    <location>
        <begin position="504"/>
        <end position="528"/>
    </location>
</feature>
<feature type="region of interest" description="Disordered" evidence="1">
    <location>
        <begin position="95"/>
        <end position="115"/>
    </location>
</feature>
<sequence>MRTADGILLSFALAGDALTEPGRDKKCGGQRLRALISEEQLIEVPPTLIRKALITIDPACLLTLHPNKLLLKTSPGTGMSTYLPTGYPFNYVPSSDATPSHDADMQSPTNSTNECSTTTIQQSQLSTQMVQAPLMSEIQLREASSKPKNRKYKVTSNTTAHIRECHHLAEKQYRTRLKSQFESLLAVLPASRTRTLADRDSMQSSGQVLSRGQVLDLARERILELEEEIGLLMNAMSDGCPLVWPAHRFMGISMAGYALMCQIIALRVLAAPTMSASDLQGEADQYTSYFKNNATAVLGVAYERFPPFVKKFKPNYTDTGPNLNPWFRMWYNETHVKNYFNAGNNEYQLYPLACDDDEGIYPAAEFRFDEANHPLSGPATLISRMEGAFVSIYNCEYTGANSNVGDMSGANSAGLTKTTDPQYWCSGVEFTQALFNVFPLSSEDIGGNPAPGFLLSVANPPSDAQHGIFDPQFPSTVTPNTQSPGTFSSKQQYWILRDDGLDQTSWVQTQDSASTAPGDESEASSPNP</sequence>
<dbReference type="SMART" id="SM00353">
    <property type="entry name" value="HLH"/>
    <property type="match status" value="1"/>
</dbReference>
<proteinExistence type="predicted"/>